<comment type="function">
    <text evidence="9 10">Catalyzes hydrolysis of the D-alanyl-D-alanine dipeptide.</text>
</comment>
<accession>A0A6I6E6T5</accession>
<dbReference type="CDD" id="cd14817">
    <property type="entry name" value="D-Ala-D-Ala_dipeptidase_VanX"/>
    <property type="match status" value="1"/>
</dbReference>
<feature type="site" description="Transition state stabilizer" evidence="9">
    <location>
        <position position="102"/>
    </location>
</feature>
<comment type="cofactor">
    <cofactor evidence="9">
        <name>Zn(2+)</name>
        <dbReference type="ChEBI" id="CHEBI:29105"/>
    </cofactor>
    <text evidence="9">Binds 1 zinc ion per subunit.</text>
</comment>
<dbReference type="PIRSF" id="PIRSF026671">
    <property type="entry name" value="AA_dipeptidase"/>
    <property type="match status" value="1"/>
</dbReference>
<name>A0A6I6E6T5_THETI</name>
<keyword evidence="5 9" id="KW-0862">Zinc</keyword>
<dbReference type="EC" id="3.4.13.22" evidence="9 10"/>
<dbReference type="Proteomes" id="UP000426424">
    <property type="component" value="Chromosome"/>
</dbReference>
<keyword evidence="2 9" id="KW-0645">Protease</keyword>
<feature type="binding site" evidence="9">
    <location>
        <position position="240"/>
    </location>
    <ligand>
        <name>Zn(2+)</name>
        <dbReference type="ChEBI" id="CHEBI:29105"/>
        <note>catalytic</note>
    </ligand>
</feature>
<protein>
    <recommendedName>
        <fullName evidence="9 10">D-alanyl-D-alanine dipeptidase</fullName>
        <shortName evidence="9 10">D-Ala-D-Ala dipeptidase</shortName>
        <ecNumber evidence="9 10">3.4.13.22</ecNumber>
    </recommendedName>
</protein>
<proteinExistence type="inferred from homology"/>
<dbReference type="KEGG" id="ttp:E6P07_04030"/>
<dbReference type="HAMAP" id="MF_01924">
    <property type="entry name" value="A_A_dipeptidase"/>
    <property type="match status" value="1"/>
</dbReference>
<evidence type="ECO:0000256" key="5">
    <source>
        <dbReference type="ARBA" id="ARBA00022833"/>
    </source>
</evidence>
<dbReference type="GO" id="GO:0071555">
    <property type="term" value="P:cell wall organization"/>
    <property type="evidence" value="ECO:0007669"/>
    <property type="project" value="UniProtKB-KW"/>
</dbReference>
<gene>
    <name evidence="9" type="primary">ddpX</name>
    <name evidence="12" type="ORF">E6P07_04030</name>
</gene>
<feature type="active site" description="Proton donor/acceptor" evidence="9">
    <location>
        <position position="237"/>
    </location>
</feature>
<evidence type="ECO:0000256" key="10">
    <source>
        <dbReference type="PIRNR" id="PIRNR026671"/>
    </source>
</evidence>
<dbReference type="Pfam" id="PF01427">
    <property type="entry name" value="Peptidase_M15"/>
    <property type="match status" value="2"/>
</dbReference>
<comment type="catalytic activity">
    <reaction evidence="1 9 10">
        <text>D-alanyl-D-alanine + H2O = 2 D-alanine</text>
        <dbReference type="Rhea" id="RHEA:20661"/>
        <dbReference type="ChEBI" id="CHEBI:15377"/>
        <dbReference type="ChEBI" id="CHEBI:57416"/>
        <dbReference type="ChEBI" id="CHEBI:57822"/>
        <dbReference type="EC" id="3.4.13.22"/>
    </reaction>
</comment>
<keyword evidence="4 9" id="KW-0378">Hydrolase</keyword>
<keyword evidence="13" id="KW-1185">Reference proteome</keyword>
<keyword evidence="11" id="KW-0732">Signal</keyword>
<feature type="signal peptide" evidence="11">
    <location>
        <begin position="1"/>
        <end position="29"/>
    </location>
</feature>
<evidence type="ECO:0000256" key="6">
    <source>
        <dbReference type="ARBA" id="ARBA00022997"/>
    </source>
</evidence>
<dbReference type="GO" id="GO:0160237">
    <property type="term" value="F:D-Ala-D-Ala dipeptidase activity"/>
    <property type="evidence" value="ECO:0007669"/>
    <property type="project" value="UniProtKB-EC"/>
</dbReference>
<organism evidence="12 13">
    <name type="scientific">Thermochromatium tepidum ATCC 43061</name>
    <dbReference type="NCBI Taxonomy" id="316276"/>
    <lineage>
        <taxon>Bacteria</taxon>
        <taxon>Pseudomonadati</taxon>
        <taxon>Pseudomonadota</taxon>
        <taxon>Gammaproteobacteria</taxon>
        <taxon>Chromatiales</taxon>
        <taxon>Chromatiaceae</taxon>
        <taxon>Thermochromatium</taxon>
    </lineage>
</organism>
<evidence type="ECO:0000313" key="13">
    <source>
        <dbReference type="Proteomes" id="UP000426424"/>
    </source>
</evidence>
<comment type="similarity">
    <text evidence="9 10">Belongs to the peptidase M15D family.</text>
</comment>
<sequence length="262" mass="29071">MPSAHRLSSTHRLRLCPAILIFAAVSADAGPLPDGFVHLGTLAPEIVQDIRYHGSYNFVGQPIDGYLAPSCILTRQAAEALRDVQAEVTQEGLRVRVFDCYRPTRAVAHFMGWSQDIADQRMKLAFYPRVDKADFFRLGYVAERSGHSRGSTVDLALEPIGTPVDVSAALAQRPLVDCTAPHADRYPDTALDFGTSFDCMDPRSHPDNTEVSATAQANRARLAAVMARHGFRPLPEEWWHFTLEQEPFPDTYFDFPVTALGE</sequence>
<dbReference type="PANTHER" id="PTHR43126:SF1">
    <property type="entry name" value="D-ALANYL-D-ALANINE DIPEPTIDASE"/>
    <property type="match status" value="1"/>
</dbReference>
<evidence type="ECO:0000256" key="1">
    <source>
        <dbReference type="ARBA" id="ARBA00001362"/>
    </source>
</evidence>
<dbReference type="GO" id="GO:0006508">
    <property type="term" value="P:proteolysis"/>
    <property type="evidence" value="ECO:0007669"/>
    <property type="project" value="UniProtKB-KW"/>
</dbReference>
<evidence type="ECO:0000256" key="3">
    <source>
        <dbReference type="ARBA" id="ARBA00022723"/>
    </source>
</evidence>
<dbReference type="SUPFAM" id="SSF55166">
    <property type="entry name" value="Hedgehog/DD-peptidase"/>
    <property type="match status" value="1"/>
</dbReference>
<evidence type="ECO:0000256" key="7">
    <source>
        <dbReference type="ARBA" id="ARBA00023049"/>
    </source>
</evidence>
<dbReference type="InterPro" id="IPR009045">
    <property type="entry name" value="Zn_M74/Hedgehog-like"/>
</dbReference>
<dbReference type="GO" id="GO:0008270">
    <property type="term" value="F:zinc ion binding"/>
    <property type="evidence" value="ECO:0007669"/>
    <property type="project" value="UniProtKB-UniRule"/>
</dbReference>
<evidence type="ECO:0000256" key="9">
    <source>
        <dbReference type="HAMAP-Rule" id="MF_01924"/>
    </source>
</evidence>
<evidence type="ECO:0000313" key="12">
    <source>
        <dbReference type="EMBL" id="QGU32228.1"/>
    </source>
</evidence>
<feature type="binding site" evidence="9">
    <location>
        <position position="154"/>
    </location>
    <ligand>
        <name>Zn(2+)</name>
        <dbReference type="ChEBI" id="CHEBI:29105"/>
        <note>catalytic</note>
    </ligand>
</feature>
<dbReference type="GO" id="GO:0008237">
    <property type="term" value="F:metallopeptidase activity"/>
    <property type="evidence" value="ECO:0007669"/>
    <property type="project" value="UniProtKB-KW"/>
</dbReference>
<dbReference type="OrthoDB" id="9801430at2"/>
<dbReference type="AlphaFoldDB" id="A0A6I6E6T5"/>
<feature type="chain" id="PRO_5026005660" description="D-alanyl-D-alanine dipeptidase" evidence="11">
    <location>
        <begin position="30"/>
        <end position="262"/>
    </location>
</feature>
<dbReference type="EMBL" id="CP039268">
    <property type="protein sequence ID" value="QGU32228.1"/>
    <property type="molecule type" value="Genomic_DNA"/>
</dbReference>
<dbReference type="Gene3D" id="3.30.1380.10">
    <property type="match status" value="1"/>
</dbReference>
<feature type="binding site" evidence="9">
    <location>
        <position position="147"/>
    </location>
    <ligand>
        <name>Zn(2+)</name>
        <dbReference type="ChEBI" id="CHEBI:29105"/>
        <note>catalytic</note>
    </ligand>
</feature>
<evidence type="ECO:0000256" key="2">
    <source>
        <dbReference type="ARBA" id="ARBA00022670"/>
    </source>
</evidence>
<evidence type="ECO:0000256" key="11">
    <source>
        <dbReference type="SAM" id="SignalP"/>
    </source>
</evidence>
<keyword evidence="3 9" id="KW-0479">Metal-binding</keyword>
<dbReference type="InterPro" id="IPR000755">
    <property type="entry name" value="A_A_dipeptidase"/>
</dbReference>
<evidence type="ECO:0000256" key="8">
    <source>
        <dbReference type="ARBA" id="ARBA00023316"/>
    </source>
</evidence>
<keyword evidence="8 10" id="KW-0961">Cell wall biogenesis/degradation</keyword>
<reference evidence="12 13" key="1">
    <citation type="submission" date="2019-12" db="EMBL/GenBank/DDBJ databases">
        <title>The complete genome of the thermophilic, anoxygenic phototrophic gammaproteobacterium Thermochromatium tepidum.</title>
        <authorList>
            <person name="Sattley W.M."/>
            <person name="Swingley W.D."/>
            <person name="Burchell B.M."/>
            <person name="Gurbani S.A."/>
            <person name="Kujawa C.M."/>
            <person name="Nuccio D.A."/>
            <person name="Schladweiler J."/>
            <person name="Shaffer K.N."/>
            <person name="Stokes L.M."/>
            <person name="Touchman J.W."/>
            <person name="Blankenship R.E."/>
            <person name="Madigan M.T."/>
        </authorList>
    </citation>
    <scope>NUCLEOTIDE SEQUENCE [LARGE SCALE GENOMIC DNA]</scope>
    <source>
        <strain evidence="12 13">ATCC 43061</strain>
    </source>
</reference>
<keyword evidence="6 9" id="KW-0224">Dipeptidase</keyword>
<keyword evidence="7 9" id="KW-0482">Metalloprotease</keyword>
<evidence type="ECO:0000256" key="4">
    <source>
        <dbReference type="ARBA" id="ARBA00022801"/>
    </source>
</evidence>
<dbReference type="PANTHER" id="PTHR43126">
    <property type="entry name" value="D-ALANYL-D-ALANINE DIPEPTIDASE"/>
    <property type="match status" value="1"/>
</dbReference>